<evidence type="ECO:0000256" key="1">
    <source>
        <dbReference type="ARBA" id="ARBA00001974"/>
    </source>
</evidence>
<evidence type="ECO:0000256" key="4">
    <source>
        <dbReference type="ARBA" id="ARBA00022827"/>
    </source>
</evidence>
<organism evidence="9 10">
    <name type="scientific">Candidatus Acidianus copahuensis</name>
    <dbReference type="NCBI Taxonomy" id="1160895"/>
    <lineage>
        <taxon>Archaea</taxon>
        <taxon>Thermoproteota</taxon>
        <taxon>Thermoprotei</taxon>
        <taxon>Sulfolobales</taxon>
        <taxon>Sulfolobaceae</taxon>
        <taxon>Acidianus</taxon>
    </lineage>
</organism>
<evidence type="ECO:0000313" key="10">
    <source>
        <dbReference type="Proteomes" id="UP000024332"/>
    </source>
</evidence>
<keyword evidence="3 5" id="KW-0285">Flavoprotein</keyword>
<dbReference type="Pfam" id="PF02770">
    <property type="entry name" value="Acyl-CoA_dh_M"/>
    <property type="match status" value="1"/>
</dbReference>
<dbReference type="PANTHER" id="PTHR43884:SF37">
    <property type="entry name" value="ACYL-COA DEHYDROGENASE"/>
    <property type="match status" value="1"/>
</dbReference>
<feature type="domain" description="Acyl-CoA dehydrogenase/oxidase N-terminal" evidence="8">
    <location>
        <begin position="6"/>
        <end position="118"/>
    </location>
</feature>
<name>A0A031LT77_9CREN</name>
<dbReference type="STRING" id="1160895.CM19_03545"/>
<dbReference type="InterPro" id="IPR006091">
    <property type="entry name" value="Acyl-CoA_Oxase/DH_mid-dom"/>
</dbReference>
<dbReference type="InterPro" id="IPR009075">
    <property type="entry name" value="AcylCo_DH/oxidase_C"/>
</dbReference>
<dbReference type="PANTHER" id="PTHR43884">
    <property type="entry name" value="ACYL-COA DEHYDROGENASE"/>
    <property type="match status" value="1"/>
</dbReference>
<evidence type="ECO:0000259" key="7">
    <source>
        <dbReference type="Pfam" id="PF02770"/>
    </source>
</evidence>
<proteinExistence type="inferred from homology"/>
<dbReference type="GO" id="GO:0003995">
    <property type="term" value="F:acyl-CoA dehydrogenase activity"/>
    <property type="evidence" value="ECO:0007669"/>
    <property type="project" value="TreeGrafter"/>
</dbReference>
<comment type="similarity">
    <text evidence="2 5">Belongs to the acyl-CoA dehydrogenase family.</text>
</comment>
<dbReference type="InterPro" id="IPR046373">
    <property type="entry name" value="Acyl-CoA_Oxase/DH_mid-dom_sf"/>
</dbReference>
<comment type="cofactor">
    <cofactor evidence="1 5">
        <name>FAD</name>
        <dbReference type="ChEBI" id="CHEBI:57692"/>
    </cofactor>
</comment>
<dbReference type="InterPro" id="IPR009100">
    <property type="entry name" value="AcylCoA_DH/oxidase_NM_dom_sf"/>
</dbReference>
<dbReference type="Proteomes" id="UP000024332">
    <property type="component" value="Unassembled WGS sequence"/>
</dbReference>
<protein>
    <submittedName>
        <fullName evidence="9">Acyl-CoA dehydrogenase</fullName>
    </submittedName>
</protein>
<evidence type="ECO:0000256" key="5">
    <source>
        <dbReference type="RuleBase" id="RU362125"/>
    </source>
</evidence>
<dbReference type="OrthoDB" id="275197at2157"/>
<evidence type="ECO:0000313" key="9">
    <source>
        <dbReference type="EMBL" id="EZQ10689.1"/>
    </source>
</evidence>
<dbReference type="Gene3D" id="1.10.540.10">
    <property type="entry name" value="Acyl-CoA dehydrogenase/oxidase, N-terminal domain"/>
    <property type="match status" value="1"/>
</dbReference>
<dbReference type="SUPFAM" id="SSF47203">
    <property type="entry name" value="Acyl-CoA dehydrogenase C-terminal domain-like"/>
    <property type="match status" value="1"/>
</dbReference>
<sequence>MDFEFSEEERIFQENLREYLQKTLRPKIKLIDNTGIPRDFIRDSSKYGIWAMPVSEEVGGQGASFVMTAIASEEIGRADFTMATAVFFLLESGWGYILDKYGNEELRKEVLPNVTSGKWFLGISSTEATGGSDIANIRTLATKRDKKYLINGQKMYVSGVMEAKEMGGGHLTLVKTNPQAKHKGISMLYVPTNSPGLNVSKLENMGRMGISTGIMTYDNVEVPERYLVGEENNGFYYSMDGFNHARVLVGAACLGSSEAILDMGLDYIKQREAFGSKLKDFQSIAFEASELKTRLEMARLLVYKTAWMLDHEEKYKDDIPTFAAMSKLVAPQVAFDIVKSVMMWMGAYGYSKDAMIEMAYRGIMSYLVGAEGALNVMKLIISKRILM</sequence>
<dbReference type="Pfam" id="PF00441">
    <property type="entry name" value="Acyl-CoA_dh_1"/>
    <property type="match status" value="1"/>
</dbReference>
<accession>A0A031LT77</accession>
<keyword evidence="10" id="KW-1185">Reference proteome</keyword>
<keyword evidence="4 5" id="KW-0274">FAD</keyword>
<dbReference type="Pfam" id="PF02771">
    <property type="entry name" value="Acyl-CoA_dh_N"/>
    <property type="match status" value="1"/>
</dbReference>
<dbReference type="InterPro" id="IPR036250">
    <property type="entry name" value="AcylCo_DH-like_C"/>
</dbReference>
<comment type="caution">
    <text evidence="9">The sequence shown here is derived from an EMBL/GenBank/DDBJ whole genome shotgun (WGS) entry which is preliminary data.</text>
</comment>
<feature type="domain" description="Acyl-CoA oxidase/dehydrogenase middle" evidence="7">
    <location>
        <begin position="123"/>
        <end position="220"/>
    </location>
</feature>
<dbReference type="RefSeq" id="WP_048099021.1">
    <property type="nucleotide sequence ID" value="NZ_JFZT01000020.1"/>
</dbReference>
<gene>
    <name evidence="9" type="ORF">CM19_03545</name>
</gene>
<dbReference type="Gene3D" id="1.20.140.10">
    <property type="entry name" value="Butyryl-CoA Dehydrogenase, subunit A, domain 3"/>
    <property type="match status" value="1"/>
</dbReference>
<dbReference type="InterPro" id="IPR013786">
    <property type="entry name" value="AcylCoA_DH/ox_N"/>
</dbReference>
<evidence type="ECO:0000259" key="8">
    <source>
        <dbReference type="Pfam" id="PF02771"/>
    </source>
</evidence>
<evidence type="ECO:0000259" key="6">
    <source>
        <dbReference type="Pfam" id="PF00441"/>
    </source>
</evidence>
<dbReference type="EMBL" id="JFZT01000020">
    <property type="protein sequence ID" value="EZQ10689.1"/>
    <property type="molecule type" value="Genomic_DNA"/>
</dbReference>
<evidence type="ECO:0000256" key="2">
    <source>
        <dbReference type="ARBA" id="ARBA00009347"/>
    </source>
</evidence>
<feature type="domain" description="Acyl-CoA dehydrogenase/oxidase C-terminal" evidence="6">
    <location>
        <begin position="232"/>
        <end position="386"/>
    </location>
</feature>
<dbReference type="AlphaFoldDB" id="A0A031LT77"/>
<dbReference type="SUPFAM" id="SSF56645">
    <property type="entry name" value="Acyl-CoA dehydrogenase NM domain-like"/>
    <property type="match status" value="1"/>
</dbReference>
<dbReference type="GO" id="GO:0050660">
    <property type="term" value="F:flavin adenine dinucleotide binding"/>
    <property type="evidence" value="ECO:0007669"/>
    <property type="project" value="InterPro"/>
</dbReference>
<dbReference type="InterPro" id="IPR037069">
    <property type="entry name" value="AcylCoA_DH/ox_N_sf"/>
</dbReference>
<evidence type="ECO:0000256" key="3">
    <source>
        <dbReference type="ARBA" id="ARBA00022630"/>
    </source>
</evidence>
<reference evidence="9 10" key="1">
    <citation type="submission" date="2014-03" db="EMBL/GenBank/DDBJ databases">
        <title>Draft genome sequence of the novel thermoacidophilic archaea Acidianus copahuensis ALE1 strain, isolated from Copahue volcanic area in Neuquen Argentina.</title>
        <authorList>
            <person name="Urbieta M.S."/>
            <person name="Rascovan N."/>
            <person name="Castro C."/>
            <person name="Revale S."/>
            <person name="Giaveno M.A."/>
            <person name="Vazquez M.P."/>
            <person name="Donati E.R."/>
        </authorList>
    </citation>
    <scope>NUCLEOTIDE SEQUENCE [LARGE SCALE GENOMIC DNA]</scope>
    <source>
        <strain evidence="9 10">ALE1</strain>
    </source>
</reference>
<keyword evidence="5" id="KW-0560">Oxidoreductase</keyword>
<dbReference type="Gene3D" id="2.40.110.10">
    <property type="entry name" value="Butyryl-CoA Dehydrogenase, subunit A, domain 2"/>
    <property type="match status" value="1"/>
</dbReference>